<evidence type="ECO:0000313" key="1">
    <source>
        <dbReference type="EMBL" id="SYV96811.1"/>
    </source>
</evidence>
<dbReference type="AlphaFoldDB" id="A0A3B0Q8X8"/>
<accession>A0A3B0Q8X8</accession>
<feature type="non-terminal residue" evidence="1">
    <location>
        <position position="78"/>
    </location>
</feature>
<dbReference type="EMBL" id="LS991951">
    <property type="protein sequence ID" value="SYV96811.1"/>
    <property type="molecule type" value="Genomic_DNA"/>
</dbReference>
<dbReference type="Proteomes" id="UP000257559">
    <property type="component" value="Chromosome"/>
</dbReference>
<sequence>MLKITLLFVLSNSKTVLLKLIDELDDVSKVEIIFLKKFSFSLTLSLTLLYSSSSLFMLSNFLTSASFQEIFLTYIPSW</sequence>
<organism evidence="1 2">
    <name type="scientific">Mycoplasmopsis edwardii</name>
    <dbReference type="NCBI Taxonomy" id="53558"/>
    <lineage>
        <taxon>Bacteria</taxon>
        <taxon>Bacillati</taxon>
        <taxon>Mycoplasmatota</taxon>
        <taxon>Mycoplasmoidales</taxon>
        <taxon>Metamycoplasmataceae</taxon>
        <taxon>Mycoplasmopsis</taxon>
    </lineage>
</organism>
<proteinExistence type="predicted"/>
<name>A0A3B0Q8X8_9BACT</name>
<evidence type="ECO:0000313" key="2">
    <source>
        <dbReference type="Proteomes" id="UP000257559"/>
    </source>
</evidence>
<gene>
    <name evidence="1" type="ORF">NCTC10132_00145</name>
</gene>
<keyword evidence="2" id="KW-1185">Reference proteome</keyword>
<dbReference type="KEGG" id="medw:NCTC10132_00145"/>
<reference evidence="2" key="1">
    <citation type="submission" date="2018-06" db="EMBL/GenBank/DDBJ databases">
        <authorList>
            <consortium name="Pathogen Informatics"/>
        </authorList>
    </citation>
    <scope>NUCLEOTIDE SEQUENCE [LARGE SCALE GENOMIC DNA]</scope>
    <source>
        <strain evidence="2">NCTC10132</strain>
    </source>
</reference>
<protein>
    <submittedName>
        <fullName evidence="1">Uncharacterized protein</fullName>
    </submittedName>
</protein>